<evidence type="ECO:0000256" key="6">
    <source>
        <dbReference type="ARBA" id="ARBA00022932"/>
    </source>
</evidence>
<accession>A0ABS0LN16</accession>
<evidence type="ECO:0000256" key="5">
    <source>
        <dbReference type="ARBA" id="ARBA00022705"/>
    </source>
</evidence>
<evidence type="ECO:0000259" key="9">
    <source>
        <dbReference type="Pfam" id="PF06144"/>
    </source>
</evidence>
<evidence type="ECO:0000256" key="4">
    <source>
        <dbReference type="ARBA" id="ARBA00022695"/>
    </source>
</evidence>
<dbReference type="EMBL" id="JACBXQ010000001">
    <property type="protein sequence ID" value="MBG9985543.1"/>
    <property type="molecule type" value="Genomic_DNA"/>
</dbReference>
<dbReference type="PANTHER" id="PTHR34388:SF1">
    <property type="entry name" value="DNA POLYMERASE III SUBUNIT DELTA"/>
    <property type="match status" value="1"/>
</dbReference>
<comment type="similarity">
    <text evidence="7">Belongs to the DNA polymerase HolA subunit family.</text>
</comment>
<dbReference type="Proteomes" id="UP000721415">
    <property type="component" value="Unassembled WGS sequence"/>
</dbReference>
<dbReference type="NCBIfam" id="TIGR01128">
    <property type="entry name" value="holA"/>
    <property type="match status" value="1"/>
</dbReference>
<keyword evidence="12" id="KW-1185">Reference proteome</keyword>
<evidence type="ECO:0000256" key="2">
    <source>
        <dbReference type="ARBA" id="ARBA00017703"/>
    </source>
</evidence>
<dbReference type="SUPFAM" id="SSF52540">
    <property type="entry name" value="P-loop containing nucleoside triphosphate hydrolases"/>
    <property type="match status" value="1"/>
</dbReference>
<keyword evidence="5" id="KW-0235">DNA replication</keyword>
<gene>
    <name evidence="11" type="primary">holA</name>
    <name evidence="11" type="ORF">HZY91_01380</name>
</gene>
<dbReference type="InterPro" id="IPR010372">
    <property type="entry name" value="DNA_pol3_delta_N"/>
</dbReference>
<proteinExistence type="inferred from homology"/>
<keyword evidence="3 11" id="KW-0808">Transferase</keyword>
<evidence type="ECO:0000256" key="7">
    <source>
        <dbReference type="ARBA" id="ARBA00034754"/>
    </source>
</evidence>
<feature type="domain" description="DNA polymerase III delta subunit-like C-terminal" evidence="10">
    <location>
        <begin position="216"/>
        <end position="335"/>
    </location>
</feature>
<protein>
    <recommendedName>
        <fullName evidence="2">DNA polymerase III subunit delta</fullName>
        <ecNumber evidence="1">2.7.7.7</ecNumber>
    </recommendedName>
</protein>
<name>A0ABS0LN16_9LACT</name>
<dbReference type="GO" id="GO:0003887">
    <property type="term" value="F:DNA-directed DNA polymerase activity"/>
    <property type="evidence" value="ECO:0007669"/>
    <property type="project" value="UniProtKB-EC"/>
</dbReference>
<dbReference type="Gene3D" id="3.40.50.300">
    <property type="entry name" value="P-loop containing nucleotide triphosphate hydrolases"/>
    <property type="match status" value="1"/>
</dbReference>
<comment type="caution">
    <text evidence="11">The sequence shown here is derived from an EMBL/GenBank/DDBJ whole genome shotgun (WGS) entry which is preliminary data.</text>
</comment>
<dbReference type="PANTHER" id="PTHR34388">
    <property type="entry name" value="DNA POLYMERASE III SUBUNIT DELTA"/>
    <property type="match status" value="1"/>
</dbReference>
<keyword evidence="4 11" id="KW-0548">Nucleotidyltransferase</keyword>
<dbReference type="InterPro" id="IPR048466">
    <property type="entry name" value="DNA_pol3_delta-like_C"/>
</dbReference>
<evidence type="ECO:0000313" key="12">
    <source>
        <dbReference type="Proteomes" id="UP000721415"/>
    </source>
</evidence>
<comment type="catalytic activity">
    <reaction evidence="8">
        <text>DNA(n) + a 2'-deoxyribonucleoside 5'-triphosphate = DNA(n+1) + diphosphate</text>
        <dbReference type="Rhea" id="RHEA:22508"/>
        <dbReference type="Rhea" id="RHEA-COMP:17339"/>
        <dbReference type="Rhea" id="RHEA-COMP:17340"/>
        <dbReference type="ChEBI" id="CHEBI:33019"/>
        <dbReference type="ChEBI" id="CHEBI:61560"/>
        <dbReference type="ChEBI" id="CHEBI:173112"/>
        <dbReference type="EC" id="2.7.7.7"/>
    </reaction>
</comment>
<dbReference type="Gene3D" id="1.20.272.10">
    <property type="match status" value="1"/>
</dbReference>
<dbReference type="EC" id="2.7.7.7" evidence="1"/>
<dbReference type="InterPro" id="IPR005790">
    <property type="entry name" value="DNA_polIII_delta"/>
</dbReference>
<dbReference type="InterPro" id="IPR027417">
    <property type="entry name" value="P-loop_NTPase"/>
</dbReference>
<sequence length="339" mass="38877">MEFQKAIQAVHRGELFPVYILQGSETFLINEFRQSLASAVEKAAGELDLTTIDVEESGWDPVLDEAEMYSFFVDQRLIIADHIDFICSQPSQKLTDSQQTRLLEYLDNPNPASHLLLVIPHDQIDKRRKLTKALIQKGQFVDTTPLGEKEVYQYIQSYIQGEELKISREAVQELLIRTGYQLSQTIAEIQKLKQFAVDGNSITIEVVRTLVTRSLESDVFELTNAVLAKDASRAIQIYRDLILMKHEPIQLHALIVSQFRLFIQVKLMQRQGLMQGDIAQVLSVHPYRVKLAMQASRSMDLQELAILYDSLIEADFRMKIGIGQKETYFYLILTKILQL</sequence>
<organism evidence="11 12">
    <name type="scientific">Facklamia lactis</name>
    <dbReference type="NCBI Taxonomy" id="2749967"/>
    <lineage>
        <taxon>Bacteria</taxon>
        <taxon>Bacillati</taxon>
        <taxon>Bacillota</taxon>
        <taxon>Bacilli</taxon>
        <taxon>Lactobacillales</taxon>
        <taxon>Aerococcaceae</taxon>
        <taxon>Facklamia</taxon>
    </lineage>
</organism>
<evidence type="ECO:0000256" key="1">
    <source>
        <dbReference type="ARBA" id="ARBA00012417"/>
    </source>
</evidence>
<dbReference type="Gene3D" id="1.10.8.60">
    <property type="match status" value="1"/>
</dbReference>
<evidence type="ECO:0000313" key="11">
    <source>
        <dbReference type="EMBL" id="MBG9985543.1"/>
    </source>
</evidence>
<keyword evidence="6" id="KW-0239">DNA-directed DNA polymerase</keyword>
<evidence type="ECO:0000259" key="10">
    <source>
        <dbReference type="Pfam" id="PF21694"/>
    </source>
</evidence>
<reference evidence="11 12" key="1">
    <citation type="submission" date="2020-07" db="EMBL/GenBank/DDBJ databases">
        <title>Facklamia lactis sp. nov., isolated from raw milk.</title>
        <authorList>
            <person name="Doll E.V."/>
            <person name="Huptas C."/>
            <person name="Staib L."/>
            <person name="Wenning M."/>
            <person name="Scherer S."/>
        </authorList>
    </citation>
    <scope>NUCLEOTIDE SEQUENCE [LARGE SCALE GENOMIC DNA]</scope>
    <source>
        <strain evidence="11 12">DSM 111018</strain>
    </source>
</reference>
<dbReference type="SUPFAM" id="SSF48019">
    <property type="entry name" value="post-AAA+ oligomerization domain-like"/>
    <property type="match status" value="1"/>
</dbReference>
<evidence type="ECO:0000256" key="8">
    <source>
        <dbReference type="ARBA" id="ARBA00049244"/>
    </source>
</evidence>
<dbReference type="RefSeq" id="WP_197113981.1">
    <property type="nucleotide sequence ID" value="NZ_JACBXQ010000001.1"/>
</dbReference>
<dbReference type="InterPro" id="IPR008921">
    <property type="entry name" value="DNA_pol3_clamp-load_cplx_C"/>
</dbReference>
<dbReference type="Pfam" id="PF21694">
    <property type="entry name" value="DNA_pol3_delta_C"/>
    <property type="match status" value="1"/>
</dbReference>
<dbReference type="Pfam" id="PF06144">
    <property type="entry name" value="DNA_pol3_delta"/>
    <property type="match status" value="1"/>
</dbReference>
<evidence type="ECO:0000256" key="3">
    <source>
        <dbReference type="ARBA" id="ARBA00022679"/>
    </source>
</evidence>
<feature type="domain" description="DNA polymerase III delta N-terminal" evidence="9">
    <location>
        <begin position="19"/>
        <end position="141"/>
    </location>
</feature>